<keyword evidence="4" id="KW-1185">Reference proteome</keyword>
<feature type="region of interest" description="Disordered" evidence="1">
    <location>
        <begin position="212"/>
        <end position="255"/>
    </location>
</feature>
<dbReference type="InParanoid" id="J4GA68"/>
<feature type="compositionally biased region" description="Basic and acidic residues" evidence="1">
    <location>
        <begin position="232"/>
        <end position="241"/>
    </location>
</feature>
<proteinExistence type="predicted"/>
<feature type="chain" id="PRO_5003778058" evidence="2">
    <location>
        <begin position="23"/>
        <end position="598"/>
    </location>
</feature>
<dbReference type="PANTHER" id="PTHR35204">
    <property type="entry name" value="YALI0A21131P"/>
    <property type="match status" value="1"/>
</dbReference>
<evidence type="ECO:0000256" key="2">
    <source>
        <dbReference type="SAM" id="SignalP"/>
    </source>
</evidence>
<dbReference type="AlphaFoldDB" id="J4GA68"/>
<dbReference type="RefSeq" id="XP_012182971.1">
    <property type="nucleotide sequence ID" value="XM_012327581.1"/>
</dbReference>
<name>J4GA68_9APHY</name>
<dbReference type="STRING" id="599839.J4GA68"/>
<accession>J4GA68</accession>
<feature type="signal peptide" evidence="2">
    <location>
        <begin position="1"/>
        <end position="22"/>
    </location>
</feature>
<dbReference type="InterPro" id="IPR038921">
    <property type="entry name" value="YOR389W-like"/>
</dbReference>
<dbReference type="Proteomes" id="UP000006352">
    <property type="component" value="Unassembled WGS sequence"/>
</dbReference>
<dbReference type="PANTHER" id="PTHR35204:SF1">
    <property type="entry name" value="ENTEROTOXIN"/>
    <property type="match status" value="1"/>
</dbReference>
<dbReference type="OrthoDB" id="10261782at2759"/>
<sequence length="598" mass="67011">MLLPFQSLFFATCLCFHAYASQQHLLSQPHRHPDRPDNLTAPFIFNSLASLLIQWPNTYHGNGHTIIPGIIKPYTLLYHARKDANLPPSPEWFAFDPEMSFGIMGGRGGSTFMSTYRTVRPARVVYFDGMSAALSDLGWLDSQEVFLAGRGRANESDQYPSRDEYTRITKLCKWAETVDLDGFVRMNAGFEVMWCDFDSPVIQLVSHLNITAPGSTPTSGRDMPPPGGGRTPGKDAPDRPTRGRPGGSRPPFNFGWSPLGATGFSEWLRVAAQRGTIPQPHVELDYSSFVTFYHPRLQSLVKAREGQSVRQHRIWNNISTADAQSIRDEVEETLQRPPWRRGGSGMDWGALARNVVEEWASRIIQLHEFIGNTSTALREQTPLNTTQAVIALRRLTYSPLNPFMDTGAPNSTAHDWVYSPGASLVDNVFLFPPRHPLPSVSMNSSALQRCVYSATGFLHDPRIHKTPQEVLLQTSIETVLERLCGDYAALFVESMDVDDRISSQDLSRLINLWGARVDLLMQWLDWTEWHRCTEVCPLDSICSMPMWPLSGFRRGPRGEPGDGGAEEPEDAWKPRCLSLLPDRGPFSSFVDAWGSGDF</sequence>
<dbReference type="EMBL" id="HE797124">
    <property type="protein sequence ID" value="CCM03688.1"/>
    <property type="molecule type" value="Genomic_DNA"/>
</dbReference>
<protein>
    <submittedName>
        <fullName evidence="3">Uncharacterized protein</fullName>
    </submittedName>
</protein>
<gene>
    <name evidence="3" type="ORF">FIBRA_05832</name>
</gene>
<organism evidence="3 4">
    <name type="scientific">Fibroporia radiculosa</name>
    <dbReference type="NCBI Taxonomy" id="599839"/>
    <lineage>
        <taxon>Eukaryota</taxon>
        <taxon>Fungi</taxon>
        <taxon>Dikarya</taxon>
        <taxon>Basidiomycota</taxon>
        <taxon>Agaricomycotina</taxon>
        <taxon>Agaricomycetes</taxon>
        <taxon>Polyporales</taxon>
        <taxon>Fibroporiaceae</taxon>
        <taxon>Fibroporia</taxon>
    </lineage>
</organism>
<evidence type="ECO:0000313" key="3">
    <source>
        <dbReference type="EMBL" id="CCM03688.1"/>
    </source>
</evidence>
<keyword evidence="2" id="KW-0732">Signal</keyword>
<dbReference type="HOGENOM" id="CLU_017366_1_0_1"/>
<evidence type="ECO:0000256" key="1">
    <source>
        <dbReference type="SAM" id="MobiDB-lite"/>
    </source>
</evidence>
<reference evidence="3 4" key="1">
    <citation type="journal article" date="2012" name="Appl. Environ. Microbiol.">
        <title>Short-read sequencing for genomic analysis of the brown rot fungus Fibroporia radiculosa.</title>
        <authorList>
            <person name="Tang J.D."/>
            <person name="Perkins A.D."/>
            <person name="Sonstegard T.S."/>
            <person name="Schroeder S.G."/>
            <person name="Burgess S.C."/>
            <person name="Diehl S.V."/>
        </authorList>
    </citation>
    <scope>NUCLEOTIDE SEQUENCE [LARGE SCALE GENOMIC DNA]</scope>
    <source>
        <strain evidence="3 4">TFFH 294</strain>
    </source>
</reference>
<dbReference type="GeneID" id="24098599"/>
<evidence type="ECO:0000313" key="4">
    <source>
        <dbReference type="Proteomes" id="UP000006352"/>
    </source>
</evidence>